<keyword evidence="2" id="KW-1185">Reference proteome</keyword>
<comment type="caution">
    <text evidence="1">The sequence shown here is derived from an EMBL/GenBank/DDBJ whole genome shotgun (WGS) entry which is preliminary data.</text>
</comment>
<proteinExistence type="predicted"/>
<evidence type="ECO:0000313" key="2">
    <source>
        <dbReference type="Proteomes" id="UP000249688"/>
    </source>
</evidence>
<organism evidence="1 2">
    <name type="scientific">Humitalea rosea</name>
    <dbReference type="NCBI Taxonomy" id="990373"/>
    <lineage>
        <taxon>Bacteria</taxon>
        <taxon>Pseudomonadati</taxon>
        <taxon>Pseudomonadota</taxon>
        <taxon>Alphaproteobacteria</taxon>
        <taxon>Acetobacterales</taxon>
        <taxon>Roseomonadaceae</taxon>
        <taxon>Humitalea</taxon>
    </lineage>
</organism>
<name>A0A2W7IC40_9PROT</name>
<reference evidence="1 2" key="1">
    <citation type="submission" date="2018-06" db="EMBL/GenBank/DDBJ databases">
        <title>Genomic Encyclopedia of Archaeal and Bacterial Type Strains, Phase II (KMG-II): from individual species to whole genera.</title>
        <authorList>
            <person name="Goeker M."/>
        </authorList>
    </citation>
    <scope>NUCLEOTIDE SEQUENCE [LARGE SCALE GENOMIC DNA]</scope>
    <source>
        <strain evidence="1 2">DSM 24525</strain>
    </source>
</reference>
<sequence length="455" mass="50773">MPHLRSKSMLFALLMFVFSVPNWAIAQTVPFGSLILNQDFYFIPVDYWRRLAPLPPLLRWTCVQPEVSLACSVPAYPRNMLDRLQDITGHSGLVPDGFPALNHQTTSLSRIHARLVHPEFRYKTSVFSEAPLPLFPAVGNFTFLQTFNEQDLDITHTYPNLNRSILQLFVRNISIHYFDHYFFDSGFWRYLFIRGYGPYSYEQVDHDTLLNDAWQAWARLSQQGASNCDQAQLRVQWHDEINLDDPPECARMAIVAFGGGWAGVAGGFALCRLGDGVPARNAYATSCMPVAYTSTSGVRYVLSVFGPMVADGVGGGDEEPGRIQIACSRDGATDLRQLSIDVARGLEGARLSLTVPQNTVFSSPRRLVRAFREGGHDASFNRFMFLSISADVVGAITNNTAPDPEIYINISARASRSNAANFDTYPPVDRNLANTISQRVIDSMKSGRFNCQVYG</sequence>
<dbReference type="AlphaFoldDB" id="A0A2W7IC40"/>
<protein>
    <submittedName>
        <fullName evidence="1">Uncharacterized protein</fullName>
    </submittedName>
</protein>
<dbReference type="Proteomes" id="UP000249688">
    <property type="component" value="Unassembled WGS sequence"/>
</dbReference>
<gene>
    <name evidence="1" type="ORF">C8P66_11653</name>
</gene>
<dbReference type="EMBL" id="QKYU01000016">
    <property type="protein sequence ID" value="PZW43132.1"/>
    <property type="molecule type" value="Genomic_DNA"/>
</dbReference>
<accession>A0A2W7IC40</accession>
<evidence type="ECO:0000313" key="1">
    <source>
        <dbReference type="EMBL" id="PZW43132.1"/>
    </source>
</evidence>